<keyword evidence="1" id="KW-0472">Membrane</keyword>
<keyword evidence="3" id="KW-1185">Reference proteome</keyword>
<evidence type="ECO:0000256" key="1">
    <source>
        <dbReference type="SAM" id="Phobius"/>
    </source>
</evidence>
<protein>
    <submittedName>
        <fullName evidence="2">Uncharacterized protein</fullName>
    </submittedName>
</protein>
<dbReference type="AlphaFoldDB" id="A0A1Y0E7I9"/>
<dbReference type="Proteomes" id="UP000195273">
    <property type="component" value="Chromosome"/>
</dbReference>
<sequence>MSMNDMADQNVNLSDEKLRAEITKMIAETGQVKMQTLLAPFLAAAGVIGATAAVVKLFF</sequence>
<evidence type="ECO:0000313" key="2">
    <source>
        <dbReference type="EMBL" id="ART99378.1"/>
    </source>
</evidence>
<dbReference type="EMBL" id="CP021431">
    <property type="protein sequence ID" value="ART99378.1"/>
    <property type="molecule type" value="Genomic_DNA"/>
</dbReference>
<feature type="transmembrane region" description="Helical" evidence="1">
    <location>
        <begin position="37"/>
        <end position="58"/>
    </location>
</feature>
<organism evidence="2 3">
    <name type="scientific">Yoonia vestfoldensis</name>
    <dbReference type="NCBI Taxonomy" id="245188"/>
    <lineage>
        <taxon>Bacteria</taxon>
        <taxon>Pseudomonadati</taxon>
        <taxon>Pseudomonadota</taxon>
        <taxon>Alphaproteobacteria</taxon>
        <taxon>Rhodobacterales</taxon>
        <taxon>Paracoccaceae</taxon>
        <taxon>Yoonia</taxon>
    </lineage>
</organism>
<reference evidence="2 3" key="1">
    <citation type="submission" date="2017-05" db="EMBL/GenBank/DDBJ databases">
        <title>Genome Sequence of Loktanella vestfoldensis Strain SMR4r Isolated from a Culture of the Diatom Skeletonema marinoi.</title>
        <authorList>
            <person name="Topel M."/>
            <person name="Pinder M.I.M."/>
            <person name="Johansson O.N."/>
            <person name="Kourtchenko O."/>
            <person name="Godhe A."/>
            <person name="Clarke A.K."/>
        </authorList>
    </citation>
    <scope>NUCLEOTIDE SEQUENCE [LARGE SCALE GENOMIC DNA]</scope>
    <source>
        <strain evidence="2 3">SMR4r</strain>
    </source>
</reference>
<dbReference type="KEGG" id="lvs:LOKVESSMR4R_00030"/>
<gene>
    <name evidence="2" type="ORF">LOKVESSMR4R_00030</name>
</gene>
<name>A0A1Y0E7I9_9RHOB</name>
<keyword evidence="1" id="KW-0812">Transmembrane</keyword>
<dbReference type="OrthoDB" id="6547435at2"/>
<accession>A0A1Y0E7I9</accession>
<proteinExistence type="predicted"/>
<dbReference type="RefSeq" id="WP_157898080.1">
    <property type="nucleotide sequence ID" value="NZ_CP021431.1"/>
</dbReference>
<evidence type="ECO:0000313" key="3">
    <source>
        <dbReference type="Proteomes" id="UP000195273"/>
    </source>
</evidence>
<keyword evidence="1" id="KW-1133">Transmembrane helix</keyword>